<evidence type="ECO:0000256" key="4">
    <source>
        <dbReference type="ARBA" id="ARBA00022679"/>
    </source>
</evidence>
<comment type="subunit">
    <text evidence="6">Homodimer.</text>
</comment>
<keyword evidence="3 6" id="KW-0328">Glycosyltransferase</keyword>
<comment type="cofactor">
    <cofactor evidence="6">
        <name>Mg(2+)</name>
        <dbReference type="ChEBI" id="CHEBI:18420"/>
    </cofactor>
</comment>
<dbReference type="Gene3D" id="3.40.50.2020">
    <property type="match status" value="1"/>
</dbReference>
<feature type="binding site" evidence="6">
    <location>
        <position position="97"/>
    </location>
    <ligand>
        <name>5-phospho-alpha-D-ribose 1-diphosphate</name>
        <dbReference type="ChEBI" id="CHEBI:58017"/>
        <note>ligand shared between dimeric partners</note>
    </ligand>
</feature>
<dbReference type="PANTHER" id="PTHR19278">
    <property type="entry name" value="OROTATE PHOSPHORIBOSYLTRANSFERASE"/>
    <property type="match status" value="1"/>
</dbReference>
<feature type="binding site" evidence="6">
    <location>
        <position position="127"/>
    </location>
    <ligand>
        <name>orotate</name>
        <dbReference type="ChEBI" id="CHEBI:30839"/>
    </ligand>
</feature>
<dbReference type="SUPFAM" id="SSF53271">
    <property type="entry name" value="PRTase-like"/>
    <property type="match status" value="1"/>
</dbReference>
<dbReference type="Pfam" id="PF00156">
    <property type="entry name" value="Pribosyltran"/>
    <property type="match status" value="1"/>
</dbReference>
<protein>
    <recommendedName>
        <fullName evidence="2 6">Orotate phosphoribosyltransferase</fullName>
        <shortName evidence="6">OPRT</shortName>
        <shortName evidence="6">OPRTase</shortName>
        <ecNumber evidence="2 6">2.4.2.10</ecNumber>
    </recommendedName>
</protein>
<gene>
    <name evidence="6" type="primary">pyrE</name>
    <name evidence="8" type="ORF">FGL89_01260</name>
</gene>
<comment type="similarity">
    <text evidence="6">Belongs to the purine/pyrimidine phosphoribosyltransferase family. PyrE subfamily.</text>
</comment>
<name>A0AAE6IIG2_LEUCA</name>
<dbReference type="NCBIfam" id="TIGR00336">
    <property type="entry name" value="pyrE"/>
    <property type="match status" value="1"/>
</dbReference>
<dbReference type="InterPro" id="IPR004467">
    <property type="entry name" value="Or_phspho_trans_dom"/>
</dbReference>
<sequence>MTEYAKQVARDLLKIGAVKFAPTTPFTWASGIKSPIYTDNRMTIGFPEVRENIYNGLATLIKEHYDDVEVIGGVATAGIPHAAWVADILKKPMIYVRSKPKDHGAGRQTEGAAVSGKKVVLIDDLISTGGSVLQAAEAVRAEGGKVIGVIAIFSYELDAADVNFAAAKLTYQSLTTYSQMVTEAINSGHLDASQYTSLQVWRENPTDWYNY</sequence>
<dbReference type="HAMAP" id="MF_01208">
    <property type="entry name" value="PyrE"/>
    <property type="match status" value="1"/>
</dbReference>
<proteinExistence type="inferred from homology"/>
<dbReference type="EMBL" id="CP042374">
    <property type="protein sequence ID" value="QEA32861.1"/>
    <property type="molecule type" value="Genomic_DNA"/>
</dbReference>
<dbReference type="GO" id="GO:0004588">
    <property type="term" value="F:orotate phosphoribosyltransferase activity"/>
    <property type="evidence" value="ECO:0007669"/>
    <property type="project" value="UniProtKB-UniRule"/>
</dbReference>
<reference evidence="8 9" key="1">
    <citation type="submission" date="2019-06" db="EMBL/GenBank/DDBJ databases">
        <title>Genome analyses of bacteria isolated from kimchi.</title>
        <authorList>
            <person name="Lee S."/>
            <person name="Ahn S."/>
            <person name="Roh S."/>
        </authorList>
    </citation>
    <scope>NUCLEOTIDE SEQUENCE [LARGE SCALE GENOMIC DNA]</scope>
    <source>
        <strain evidence="8 9">CBA3620</strain>
    </source>
</reference>
<dbReference type="CDD" id="cd06223">
    <property type="entry name" value="PRTases_typeI"/>
    <property type="match status" value="1"/>
</dbReference>
<dbReference type="InterPro" id="IPR000836">
    <property type="entry name" value="PRTase_dom"/>
</dbReference>
<dbReference type="PANTHER" id="PTHR19278:SF9">
    <property type="entry name" value="URIDINE 5'-MONOPHOSPHATE SYNTHASE"/>
    <property type="match status" value="1"/>
</dbReference>
<dbReference type="Proteomes" id="UP000321332">
    <property type="component" value="Chromosome"/>
</dbReference>
<keyword evidence="6" id="KW-0460">Magnesium</keyword>
<evidence type="ECO:0000259" key="7">
    <source>
        <dbReference type="Pfam" id="PF00156"/>
    </source>
</evidence>
<dbReference type="GO" id="GO:0044205">
    <property type="term" value="P:'de novo' UMP biosynthetic process"/>
    <property type="evidence" value="ECO:0007669"/>
    <property type="project" value="UniProtKB-UniRule"/>
</dbReference>
<dbReference type="GO" id="GO:0000287">
    <property type="term" value="F:magnesium ion binding"/>
    <property type="evidence" value="ECO:0007669"/>
    <property type="project" value="UniProtKB-UniRule"/>
</dbReference>
<comment type="pathway">
    <text evidence="1 6">Pyrimidine metabolism; UMP biosynthesis via de novo pathway; UMP from orotate: step 1/2.</text>
</comment>
<feature type="domain" description="Phosphoribosyltransferase" evidence="7">
    <location>
        <begin position="52"/>
        <end position="153"/>
    </location>
</feature>
<feature type="binding site" evidence="6">
    <location>
        <position position="103"/>
    </location>
    <ligand>
        <name>5-phospho-alpha-D-ribose 1-diphosphate</name>
        <dbReference type="ChEBI" id="CHEBI:58017"/>
        <note>ligand shared between dimeric partners</note>
    </ligand>
</feature>
<organism evidence="8 9">
    <name type="scientific">Leuconostoc carnosum</name>
    <dbReference type="NCBI Taxonomy" id="1252"/>
    <lineage>
        <taxon>Bacteria</taxon>
        <taxon>Bacillati</taxon>
        <taxon>Bacillota</taxon>
        <taxon>Bacilli</taxon>
        <taxon>Lactobacillales</taxon>
        <taxon>Lactobacillaceae</taxon>
        <taxon>Leuconostoc</taxon>
    </lineage>
</organism>
<accession>A0AAE6IIG2</accession>
<dbReference type="RefSeq" id="WP_147000271.1">
    <property type="nucleotide sequence ID" value="NZ_CP042374.1"/>
</dbReference>
<comment type="caution">
    <text evidence="6">Lacks conserved residue(s) required for the propagation of feature annotation.</text>
</comment>
<comment type="catalytic activity">
    <reaction evidence="6">
        <text>orotidine 5'-phosphate + diphosphate = orotate + 5-phospho-alpha-D-ribose 1-diphosphate</text>
        <dbReference type="Rhea" id="RHEA:10380"/>
        <dbReference type="ChEBI" id="CHEBI:30839"/>
        <dbReference type="ChEBI" id="CHEBI:33019"/>
        <dbReference type="ChEBI" id="CHEBI:57538"/>
        <dbReference type="ChEBI" id="CHEBI:58017"/>
        <dbReference type="EC" id="2.4.2.10"/>
    </reaction>
</comment>
<dbReference type="GeneID" id="61186350"/>
<evidence type="ECO:0000256" key="2">
    <source>
        <dbReference type="ARBA" id="ARBA00011971"/>
    </source>
</evidence>
<dbReference type="GO" id="GO:0019856">
    <property type="term" value="P:pyrimidine nucleobase biosynthetic process"/>
    <property type="evidence" value="ECO:0007669"/>
    <property type="project" value="TreeGrafter"/>
</dbReference>
<keyword evidence="4 6" id="KW-0808">Transferase</keyword>
<comment type="function">
    <text evidence="6">Catalyzes the transfer of a ribosyl phosphate group from 5-phosphoribose 1-diphosphate to orotate, leading to the formation of orotidine monophosphate (OMP).</text>
</comment>
<evidence type="ECO:0000256" key="1">
    <source>
        <dbReference type="ARBA" id="ARBA00004889"/>
    </source>
</evidence>
<dbReference type="EC" id="2.4.2.10" evidence="2 6"/>
<dbReference type="InterPro" id="IPR029057">
    <property type="entry name" value="PRTase-like"/>
</dbReference>
<evidence type="ECO:0000256" key="3">
    <source>
        <dbReference type="ARBA" id="ARBA00022676"/>
    </source>
</evidence>
<evidence type="ECO:0000256" key="5">
    <source>
        <dbReference type="ARBA" id="ARBA00022975"/>
    </source>
</evidence>
<evidence type="ECO:0000313" key="9">
    <source>
        <dbReference type="Proteomes" id="UP000321332"/>
    </source>
</evidence>
<keyword evidence="5 6" id="KW-0665">Pyrimidine biosynthesis</keyword>
<evidence type="ECO:0000313" key="8">
    <source>
        <dbReference type="EMBL" id="QEA32861.1"/>
    </source>
</evidence>
<evidence type="ECO:0000256" key="6">
    <source>
        <dbReference type="HAMAP-Rule" id="MF_01208"/>
    </source>
</evidence>
<dbReference type="InterPro" id="IPR023031">
    <property type="entry name" value="OPRT"/>
</dbReference>
<dbReference type="AlphaFoldDB" id="A0AAE6IIG2"/>
<feature type="binding site" evidence="6">
    <location>
        <position position="101"/>
    </location>
    <ligand>
        <name>5-phospho-alpha-D-ribose 1-diphosphate</name>
        <dbReference type="ChEBI" id="CHEBI:58017"/>
        <note>ligand shared between dimeric partners</note>
    </ligand>
</feature>
<feature type="binding site" description="in other chain" evidence="6">
    <location>
        <begin position="123"/>
        <end position="131"/>
    </location>
    <ligand>
        <name>5-phospho-alpha-D-ribose 1-diphosphate</name>
        <dbReference type="ChEBI" id="CHEBI:58017"/>
        <note>ligand shared between dimeric partners</note>
    </ligand>
</feature>